<dbReference type="Gene3D" id="3.40.960.10">
    <property type="entry name" value="VSR Endonuclease"/>
    <property type="match status" value="1"/>
</dbReference>
<dbReference type="InterPro" id="IPR011335">
    <property type="entry name" value="Restrct_endonuc-II-like"/>
</dbReference>
<dbReference type="InterPro" id="IPR047216">
    <property type="entry name" value="Endonuclease_DUF559_bact"/>
</dbReference>
<dbReference type="CDD" id="cd01038">
    <property type="entry name" value="Endonuclease_DUF559"/>
    <property type="match status" value="1"/>
</dbReference>
<proteinExistence type="predicted"/>
<dbReference type="EMBL" id="CP051677">
    <property type="protein sequence ID" value="QJD78350.1"/>
    <property type="molecule type" value="Genomic_DNA"/>
</dbReference>
<keyword evidence="2" id="KW-0378">Hydrolase</keyword>
<accession>A0A7L5DRS7</accession>
<dbReference type="RefSeq" id="WP_169550323.1">
    <property type="nucleotide sequence ID" value="NZ_CP051677.1"/>
</dbReference>
<dbReference type="KEGG" id="srho:HH216_07865"/>
<dbReference type="PANTHER" id="PTHR38590:SF1">
    <property type="entry name" value="BLL0828 PROTEIN"/>
    <property type="match status" value="1"/>
</dbReference>
<dbReference type="PANTHER" id="PTHR38590">
    <property type="entry name" value="BLL0828 PROTEIN"/>
    <property type="match status" value="1"/>
</dbReference>
<dbReference type="InterPro" id="IPR007569">
    <property type="entry name" value="DUF559"/>
</dbReference>
<dbReference type="GO" id="GO:0004519">
    <property type="term" value="F:endonuclease activity"/>
    <property type="evidence" value="ECO:0007669"/>
    <property type="project" value="UniProtKB-KW"/>
</dbReference>
<keyword evidence="2" id="KW-0255">Endonuclease</keyword>
<gene>
    <name evidence="2" type="ORF">HH216_07865</name>
</gene>
<dbReference type="Pfam" id="PF04480">
    <property type="entry name" value="DUF559"/>
    <property type="match status" value="1"/>
</dbReference>
<evidence type="ECO:0000313" key="3">
    <source>
        <dbReference type="Proteomes" id="UP000501128"/>
    </source>
</evidence>
<keyword evidence="3" id="KW-1185">Reference proteome</keyword>
<dbReference type="SUPFAM" id="SSF52980">
    <property type="entry name" value="Restriction endonuclease-like"/>
    <property type="match status" value="1"/>
</dbReference>
<protein>
    <submittedName>
        <fullName evidence="2">Endonuclease domain-containing protein</fullName>
    </submittedName>
</protein>
<evidence type="ECO:0000259" key="1">
    <source>
        <dbReference type="Pfam" id="PF04480"/>
    </source>
</evidence>
<feature type="domain" description="DUF559" evidence="1">
    <location>
        <begin position="15"/>
        <end position="120"/>
    </location>
</feature>
<keyword evidence="2" id="KW-0540">Nuclease</keyword>
<reference evidence="2 3" key="1">
    <citation type="submission" date="2020-04" db="EMBL/GenBank/DDBJ databases">
        <title>Genome sequencing of novel species.</title>
        <authorList>
            <person name="Heo J."/>
            <person name="Kim S.-J."/>
            <person name="Kim J.-S."/>
            <person name="Hong S.-B."/>
            <person name="Kwon S.-W."/>
        </authorList>
    </citation>
    <scope>NUCLEOTIDE SEQUENCE [LARGE SCALE GENOMIC DNA]</scope>
    <source>
        <strain evidence="2 3">CJU-R4</strain>
    </source>
</reference>
<sequence length="140" mass="16015">MATDMFYGASPALFAKAKQLRLNQTTAEKMLWNHLKGSKLGGFRFKAQHPIQWFIADFYCHEAKLVVELDGSVHDNADQQVYDDNRSYCIGELNITVIRFSNEEVFTNIKAVLTRIRQYLPPSESQTIVPVAPKLMKEGY</sequence>
<name>A0A7L5DRS7_9BACT</name>
<evidence type="ECO:0000313" key="2">
    <source>
        <dbReference type="EMBL" id="QJD78350.1"/>
    </source>
</evidence>
<dbReference type="Proteomes" id="UP000501128">
    <property type="component" value="Chromosome"/>
</dbReference>
<organism evidence="2 3">
    <name type="scientific">Spirosoma rhododendri</name>
    <dbReference type="NCBI Taxonomy" id="2728024"/>
    <lineage>
        <taxon>Bacteria</taxon>
        <taxon>Pseudomonadati</taxon>
        <taxon>Bacteroidota</taxon>
        <taxon>Cytophagia</taxon>
        <taxon>Cytophagales</taxon>
        <taxon>Cytophagaceae</taxon>
        <taxon>Spirosoma</taxon>
    </lineage>
</organism>
<dbReference type="AlphaFoldDB" id="A0A7L5DRS7"/>